<keyword evidence="1" id="KW-0614">Plasmid</keyword>
<sequence>MDVQLVASRGSRLIRSLDCQSGVWAGSGAGLQYARVYPANSSYNLGNGAKNLFAWVPATAKWVEVHGCGSSFTVGSELIAWTSSARSCGKATVAPGTYSISAGDWWTVTAYWY</sequence>
<organism evidence="1">
    <name type="scientific">Pseudomonas aeruginosa</name>
    <dbReference type="NCBI Taxonomy" id="287"/>
    <lineage>
        <taxon>Bacteria</taxon>
        <taxon>Pseudomonadati</taxon>
        <taxon>Pseudomonadota</taxon>
        <taxon>Gammaproteobacteria</taxon>
        <taxon>Pseudomonadales</taxon>
        <taxon>Pseudomonadaceae</taxon>
        <taxon>Pseudomonas</taxon>
    </lineage>
</organism>
<geneLocation type="plasmid" evidence="1">
    <name>p201330-IMP</name>
</geneLocation>
<proteinExistence type="predicted"/>
<dbReference type="AlphaFoldDB" id="A0A6H1QAT4"/>
<reference evidence="1" key="1">
    <citation type="submission" date="2020-01" db="EMBL/GenBank/DDBJ databases">
        <authorList>
            <person name="Zhou D."/>
        </authorList>
    </citation>
    <scope>NUCLEOTIDE SEQUENCE</scope>
    <source>
        <strain evidence="1">201330</strain>
        <plasmid evidence="1">p201330-IMP</plasmid>
    </source>
</reference>
<dbReference type="EMBL" id="MN961671">
    <property type="protein sequence ID" value="QIZ23205.1"/>
    <property type="molecule type" value="Genomic_DNA"/>
</dbReference>
<protein>
    <submittedName>
        <fullName evidence="1">Uncharacterized protein</fullName>
    </submittedName>
</protein>
<evidence type="ECO:0000313" key="1">
    <source>
        <dbReference type="EMBL" id="QIZ23205.1"/>
    </source>
</evidence>
<accession>A0A6H1QAT4</accession>
<name>A0A6H1QAT4_PSEAI</name>